<sequence>MAGALSLLSLRPGWAATSLDDVEAKARAIANAIQPPRIPHRRFPIAAFGAVSDGRTDDSGAIARAIAACAAAGGGRIIVPRGVTLTGPIRLESRMELHVAKGARLTFIPDPARYLPPVHTRWEGVELMGYQPLIHAFEAEDIALTGDGVIDGSADDRTWWPWKGPWAGRYGDTPDKERQAADRARLFDMAERGVPVAERIFGEGSRLRPSFFQPYRCRRVLMEGIRVEAAPFWQVHPVECTDVTFRRVTCASHGPNNDGIDPESCNGVLIEQCVFDTGDDCIAIKAARNADGRRLGKPCENIVIRHCLMKDGHAGVAIGSELTGGVRNVFIHDCRMDSPNLTRALIIKSNSYRGGLIDHIHLRRIQAGAVDKAFIQIWMLYEEGDGGGHVPQVAHVSARDCVIGSTERVLIVRGLPDAPIHDLRLVNIRVGREAKPSVTVDVDPPTLDNVVVGGRRWTQDYLRSLPGADSISCDKWAVCR</sequence>
<dbReference type="Proteomes" id="UP000326364">
    <property type="component" value="Unassembled WGS sequence"/>
</dbReference>
<keyword evidence="2 4" id="KW-0378">Hydrolase</keyword>
<evidence type="ECO:0000256" key="4">
    <source>
        <dbReference type="RuleBase" id="RU361169"/>
    </source>
</evidence>
<organism evidence="6 7">
    <name type="scientific">Sphingobium limneticum</name>
    <dbReference type="NCBI Taxonomy" id="1007511"/>
    <lineage>
        <taxon>Bacteria</taxon>
        <taxon>Pseudomonadati</taxon>
        <taxon>Pseudomonadota</taxon>
        <taxon>Alphaproteobacteria</taxon>
        <taxon>Sphingomonadales</taxon>
        <taxon>Sphingomonadaceae</taxon>
        <taxon>Sphingobium</taxon>
    </lineage>
</organism>
<comment type="similarity">
    <text evidence="1 4">Belongs to the glycosyl hydrolase 28 family.</text>
</comment>
<evidence type="ECO:0000313" key="7">
    <source>
        <dbReference type="Proteomes" id="UP000325933"/>
    </source>
</evidence>
<evidence type="ECO:0000313" key="5">
    <source>
        <dbReference type="EMBL" id="KAA9021519.1"/>
    </source>
</evidence>
<dbReference type="InterPro" id="IPR011050">
    <property type="entry name" value="Pectin_lyase_fold/virulence"/>
</dbReference>
<dbReference type="InterPro" id="IPR012334">
    <property type="entry name" value="Pectin_lyas_fold"/>
</dbReference>
<accession>A0A5J5IA85</accession>
<gene>
    <name evidence="6" type="ORF">F4U95_00555</name>
    <name evidence="5" type="ORF">F4U96_00555</name>
</gene>
<dbReference type="EMBL" id="VYQB01000001">
    <property type="protein sequence ID" value="KAA9021519.1"/>
    <property type="molecule type" value="Genomic_DNA"/>
</dbReference>
<dbReference type="Pfam" id="PF00295">
    <property type="entry name" value="Glyco_hydro_28"/>
    <property type="match status" value="1"/>
</dbReference>
<dbReference type="Gene3D" id="2.160.20.10">
    <property type="entry name" value="Single-stranded right-handed beta-helix, Pectin lyase-like"/>
    <property type="match status" value="1"/>
</dbReference>
<dbReference type="PANTHER" id="PTHR31339">
    <property type="entry name" value="PECTIN LYASE-RELATED"/>
    <property type="match status" value="1"/>
</dbReference>
<evidence type="ECO:0000313" key="6">
    <source>
        <dbReference type="EMBL" id="KAA9033881.1"/>
    </source>
</evidence>
<keyword evidence="3 4" id="KW-0326">Glycosidase</keyword>
<dbReference type="SMART" id="SM00710">
    <property type="entry name" value="PbH1"/>
    <property type="match status" value="4"/>
</dbReference>
<name>A0A5J5IA85_9SPHN</name>
<dbReference type="RefSeq" id="WP_120253069.1">
    <property type="nucleotide sequence ID" value="NZ_VYQB01000001.1"/>
</dbReference>
<evidence type="ECO:0000256" key="3">
    <source>
        <dbReference type="ARBA" id="ARBA00023295"/>
    </source>
</evidence>
<dbReference type="SUPFAM" id="SSF51126">
    <property type="entry name" value="Pectin lyase-like"/>
    <property type="match status" value="1"/>
</dbReference>
<evidence type="ECO:0000313" key="8">
    <source>
        <dbReference type="Proteomes" id="UP000326364"/>
    </source>
</evidence>
<dbReference type="GO" id="GO:0005975">
    <property type="term" value="P:carbohydrate metabolic process"/>
    <property type="evidence" value="ECO:0007669"/>
    <property type="project" value="InterPro"/>
</dbReference>
<evidence type="ECO:0000256" key="2">
    <source>
        <dbReference type="ARBA" id="ARBA00022801"/>
    </source>
</evidence>
<dbReference type="AlphaFoldDB" id="A0A5J5IA85"/>
<proteinExistence type="inferred from homology"/>
<keyword evidence="8" id="KW-1185">Reference proteome</keyword>
<dbReference type="EMBL" id="VYQA01000001">
    <property type="protein sequence ID" value="KAA9033881.1"/>
    <property type="molecule type" value="Genomic_DNA"/>
</dbReference>
<dbReference type="GO" id="GO:0004650">
    <property type="term" value="F:polygalacturonase activity"/>
    <property type="evidence" value="ECO:0007669"/>
    <property type="project" value="InterPro"/>
</dbReference>
<evidence type="ECO:0000256" key="1">
    <source>
        <dbReference type="ARBA" id="ARBA00008834"/>
    </source>
</evidence>
<dbReference type="Proteomes" id="UP000325933">
    <property type="component" value="Unassembled WGS sequence"/>
</dbReference>
<reference evidence="7 8" key="1">
    <citation type="submission" date="2019-09" db="EMBL/GenBank/DDBJ databases">
        <authorList>
            <person name="Feng G."/>
        </authorList>
    </citation>
    <scope>NUCLEOTIDE SEQUENCE [LARGE SCALE GENOMIC DNA]</scope>
    <source>
        <strain evidence="6 7">KACC 19283</strain>
        <strain evidence="5 8">KACC 19284</strain>
    </source>
</reference>
<dbReference type="InterPro" id="IPR051801">
    <property type="entry name" value="GH28_Enzymes"/>
</dbReference>
<dbReference type="PANTHER" id="PTHR31339:SF9">
    <property type="entry name" value="PLASMIN AND FIBRONECTIN-BINDING PROTEIN A"/>
    <property type="match status" value="1"/>
</dbReference>
<dbReference type="InterPro" id="IPR006626">
    <property type="entry name" value="PbH1"/>
</dbReference>
<comment type="caution">
    <text evidence="6">The sequence shown here is derived from an EMBL/GenBank/DDBJ whole genome shotgun (WGS) entry which is preliminary data.</text>
</comment>
<protein>
    <submittedName>
        <fullName evidence="6">Glycoside hydrolase family 28 protein</fullName>
    </submittedName>
</protein>
<dbReference type="InterPro" id="IPR000743">
    <property type="entry name" value="Glyco_hydro_28"/>
</dbReference>